<name>A0ABR2ZVQ7_9AGAR</name>
<proteinExistence type="predicted"/>
<evidence type="ECO:0000313" key="3">
    <source>
        <dbReference type="Proteomes" id="UP001437256"/>
    </source>
</evidence>
<keyword evidence="2" id="KW-0012">Acyltransferase</keyword>
<sequence>MTTGCQYNMLFQHAPGDDQYGYEDAGERWMPVHTVESIMISVISLLSSDTPNLDSPANVDAAKEVRTDLEGYRKKVRRLVRRSAEEAFD</sequence>
<dbReference type="PROSITE" id="PS50127">
    <property type="entry name" value="UBC_2"/>
    <property type="match status" value="1"/>
</dbReference>
<dbReference type="EC" id="2.3.2.23" evidence="2"/>
<dbReference type="InterPro" id="IPR016135">
    <property type="entry name" value="UBQ-conjugating_enzyme/RWD"/>
</dbReference>
<dbReference type="Gene3D" id="3.10.110.10">
    <property type="entry name" value="Ubiquitin Conjugating Enzyme"/>
    <property type="match status" value="1"/>
</dbReference>
<organism evidence="2 3">
    <name type="scientific">Marasmius tenuissimus</name>
    <dbReference type="NCBI Taxonomy" id="585030"/>
    <lineage>
        <taxon>Eukaryota</taxon>
        <taxon>Fungi</taxon>
        <taxon>Dikarya</taxon>
        <taxon>Basidiomycota</taxon>
        <taxon>Agaricomycotina</taxon>
        <taxon>Agaricomycetes</taxon>
        <taxon>Agaricomycetidae</taxon>
        <taxon>Agaricales</taxon>
        <taxon>Marasmiineae</taxon>
        <taxon>Marasmiaceae</taxon>
        <taxon>Marasmius</taxon>
    </lineage>
</organism>
<dbReference type="EMBL" id="JBBXMP010000047">
    <property type="protein sequence ID" value="KAL0065443.1"/>
    <property type="molecule type" value="Genomic_DNA"/>
</dbReference>
<reference evidence="2 3" key="1">
    <citation type="submission" date="2024-05" db="EMBL/GenBank/DDBJ databases">
        <title>A draft genome resource for the thread blight pathogen Marasmius tenuissimus strain MS-2.</title>
        <authorList>
            <person name="Yulfo-Soto G.E."/>
            <person name="Baruah I.K."/>
            <person name="Amoako-Attah I."/>
            <person name="Bukari Y."/>
            <person name="Meinhardt L.W."/>
            <person name="Bailey B.A."/>
            <person name="Cohen S.P."/>
        </authorList>
    </citation>
    <scope>NUCLEOTIDE SEQUENCE [LARGE SCALE GENOMIC DNA]</scope>
    <source>
        <strain evidence="2 3">MS-2</strain>
    </source>
</reference>
<evidence type="ECO:0000259" key="1">
    <source>
        <dbReference type="PROSITE" id="PS50127"/>
    </source>
</evidence>
<dbReference type="Pfam" id="PF00179">
    <property type="entry name" value="UQ_con"/>
    <property type="match status" value="1"/>
</dbReference>
<dbReference type="SUPFAM" id="SSF54495">
    <property type="entry name" value="UBC-like"/>
    <property type="match status" value="1"/>
</dbReference>
<feature type="domain" description="UBC core" evidence="1">
    <location>
        <begin position="1"/>
        <end position="85"/>
    </location>
</feature>
<accession>A0ABR2ZVQ7</accession>
<keyword evidence="2" id="KW-0808">Transferase</keyword>
<evidence type="ECO:0000313" key="2">
    <source>
        <dbReference type="EMBL" id="KAL0065443.1"/>
    </source>
</evidence>
<dbReference type="Proteomes" id="UP001437256">
    <property type="component" value="Unassembled WGS sequence"/>
</dbReference>
<protein>
    <submittedName>
        <fullName evidence="2">Ubiquitin-conjugating enzyme E2 15</fullName>
        <ecNumber evidence="2">2.3.2.23</ecNumber>
    </submittedName>
</protein>
<comment type="caution">
    <text evidence="2">The sequence shown here is derived from an EMBL/GenBank/DDBJ whole genome shotgun (WGS) entry which is preliminary data.</text>
</comment>
<dbReference type="GO" id="GO:0061631">
    <property type="term" value="F:ubiquitin conjugating enzyme activity"/>
    <property type="evidence" value="ECO:0007669"/>
    <property type="project" value="UniProtKB-EC"/>
</dbReference>
<gene>
    <name evidence="2" type="primary">ubc15</name>
    <name evidence="2" type="ORF">AAF712_007507</name>
</gene>
<dbReference type="InterPro" id="IPR000608">
    <property type="entry name" value="UBC"/>
</dbReference>
<keyword evidence="3" id="KW-1185">Reference proteome</keyword>